<reference evidence="2" key="1">
    <citation type="journal article" date="2014" name="Genome Announc.">
        <title>Draft Genome Sequence of Clostridium straminisolvens Strain JCM 21531T, Isolated from a Cellulose-Degrading Bacterial Community.</title>
        <authorList>
            <person name="Yuki M."/>
            <person name="Oshima K."/>
            <person name="Suda W."/>
            <person name="Sakamoto M."/>
            <person name="Kitamura K."/>
            <person name="Iida T."/>
            <person name="Hattori M."/>
            <person name="Ohkuma M."/>
        </authorList>
    </citation>
    <scope>NUCLEOTIDE SEQUENCE [LARGE SCALE GENOMIC DNA]</scope>
    <source>
        <strain evidence="2">JCM 21531</strain>
    </source>
</reference>
<dbReference type="InterPro" id="IPR035901">
    <property type="entry name" value="GIY-YIG_endonuc_sf"/>
</dbReference>
<dbReference type="Pfam" id="PF01541">
    <property type="entry name" value="GIY-YIG"/>
    <property type="match status" value="1"/>
</dbReference>
<keyword evidence="3" id="KW-1185">Reference proteome</keyword>
<dbReference type="RefSeq" id="WP_054847031.1">
    <property type="nucleotide sequence ID" value="NZ_BAVR01000019.1"/>
</dbReference>
<dbReference type="SUPFAM" id="SSF82771">
    <property type="entry name" value="GIY-YIG endonuclease"/>
    <property type="match status" value="1"/>
</dbReference>
<dbReference type="InterPro" id="IPR000305">
    <property type="entry name" value="GIY-YIG_endonuc"/>
</dbReference>
<name>W4V5N3_9FIRM</name>
<organism evidence="2 3">
    <name type="scientific">Acetivibrio straminisolvens JCM 21531</name>
    <dbReference type="NCBI Taxonomy" id="1294263"/>
    <lineage>
        <taxon>Bacteria</taxon>
        <taxon>Bacillati</taxon>
        <taxon>Bacillota</taxon>
        <taxon>Clostridia</taxon>
        <taxon>Eubacteriales</taxon>
        <taxon>Oscillospiraceae</taxon>
        <taxon>Acetivibrio</taxon>
    </lineage>
</organism>
<dbReference type="Proteomes" id="UP000019109">
    <property type="component" value="Unassembled WGS sequence"/>
</dbReference>
<dbReference type="CDD" id="cd10446">
    <property type="entry name" value="GIY-YIG_unchar_1"/>
    <property type="match status" value="1"/>
</dbReference>
<proteinExistence type="predicted"/>
<protein>
    <recommendedName>
        <fullName evidence="1">GIY-YIG domain-containing protein</fullName>
    </recommendedName>
</protein>
<dbReference type="EMBL" id="BAVR01000019">
    <property type="protein sequence ID" value="GAE88491.1"/>
    <property type="molecule type" value="Genomic_DNA"/>
</dbReference>
<comment type="caution">
    <text evidence="2">The sequence shown here is derived from an EMBL/GenBank/DDBJ whole genome shotgun (WGS) entry which is preliminary data.</text>
</comment>
<evidence type="ECO:0000313" key="2">
    <source>
        <dbReference type="EMBL" id="GAE88491.1"/>
    </source>
</evidence>
<sequence length="206" mass="23807">MNKVQKVSKLPDVLNPIIILENWGAGPFYFYDLIRDYSLSELEERLVIDWGSSTVSWCQKKLDKDVIEILPKGFAKTFLGYENVILMFNELEKIVKNPDVNRQWKMMLSNVYGVYLILDTTNGQQYVGSAYGKDGIWGRWSDYVHTKHGGNKILIELLTNDPMRYKKFQFSILNVLPNSSLREQVIQLEQITKTKLGTKTFGLNSN</sequence>
<dbReference type="STRING" id="1294263.JCM21531_1935"/>
<feature type="domain" description="GIY-YIG" evidence="1">
    <location>
        <begin position="112"/>
        <end position="198"/>
    </location>
</feature>
<evidence type="ECO:0000313" key="3">
    <source>
        <dbReference type="Proteomes" id="UP000019109"/>
    </source>
</evidence>
<accession>W4V5N3</accession>
<dbReference type="Gene3D" id="3.40.1440.10">
    <property type="entry name" value="GIY-YIG endonuclease"/>
    <property type="match status" value="1"/>
</dbReference>
<gene>
    <name evidence="2" type="ORF">JCM21531_1935</name>
</gene>
<dbReference type="AlphaFoldDB" id="W4V5N3"/>
<evidence type="ECO:0000259" key="1">
    <source>
        <dbReference type="Pfam" id="PF01541"/>
    </source>
</evidence>